<feature type="compositionally biased region" description="Basic and acidic residues" evidence="1">
    <location>
        <begin position="257"/>
        <end position="271"/>
    </location>
</feature>
<dbReference type="OrthoDB" id="9783680at2"/>
<reference evidence="4" key="1">
    <citation type="submission" date="2016-09" db="EMBL/GenBank/DDBJ databases">
        <authorList>
            <person name="Gulvik C.A."/>
        </authorList>
    </citation>
    <scope>NUCLEOTIDE SEQUENCE [LARGE SCALE GENOMIC DNA]</scope>
    <source>
        <strain evidence="4">DSM 23328</strain>
    </source>
</reference>
<evidence type="ECO:0000256" key="1">
    <source>
        <dbReference type="SAM" id="MobiDB-lite"/>
    </source>
</evidence>
<keyword evidence="2" id="KW-0812">Transmembrane</keyword>
<keyword evidence="2" id="KW-0472">Membrane</keyword>
<feature type="region of interest" description="Disordered" evidence="1">
    <location>
        <begin position="244"/>
        <end position="271"/>
    </location>
</feature>
<comment type="caution">
    <text evidence="3">The sequence shown here is derived from an EMBL/GenBank/DDBJ whole genome shotgun (WGS) entry which is preliminary data.</text>
</comment>
<proteinExistence type="predicted"/>
<evidence type="ECO:0000313" key="3">
    <source>
        <dbReference type="EMBL" id="OEG08993.1"/>
    </source>
</evidence>
<evidence type="ECO:0000313" key="4">
    <source>
        <dbReference type="Proteomes" id="UP000094068"/>
    </source>
</evidence>
<organism evidence="3 4">
    <name type="scientific">Enterococcus ureasiticus</name>
    <dbReference type="NCBI Taxonomy" id="903984"/>
    <lineage>
        <taxon>Bacteria</taxon>
        <taxon>Bacillati</taxon>
        <taxon>Bacillota</taxon>
        <taxon>Bacilli</taxon>
        <taxon>Lactobacillales</taxon>
        <taxon>Enterococcaceae</taxon>
        <taxon>Enterococcus</taxon>
    </lineage>
</organism>
<protein>
    <submittedName>
        <fullName evidence="3">Uncharacterized protein</fullName>
    </submittedName>
</protein>
<dbReference type="AlphaFoldDB" id="A0A1E5G8F2"/>
<feature type="transmembrane region" description="Helical" evidence="2">
    <location>
        <begin position="32"/>
        <end position="51"/>
    </location>
</feature>
<keyword evidence="4" id="KW-1185">Reference proteome</keyword>
<dbReference type="EMBL" id="MIJZ01000017">
    <property type="protein sequence ID" value="OEG08993.1"/>
    <property type="molecule type" value="Genomic_DNA"/>
</dbReference>
<dbReference type="RefSeq" id="WP_069647453.1">
    <property type="nucleotide sequence ID" value="NZ_MIJZ01000017.1"/>
</dbReference>
<feature type="transmembrane region" description="Helical" evidence="2">
    <location>
        <begin position="6"/>
        <end position="25"/>
    </location>
</feature>
<accession>A0A1E5G8F2</accession>
<name>A0A1E5G8F2_9ENTE</name>
<gene>
    <name evidence="3" type="ORF">BCR21_15570</name>
</gene>
<dbReference type="STRING" id="903984.BCR21_15570"/>
<keyword evidence="2" id="KW-1133">Transmembrane helix</keyword>
<dbReference type="Proteomes" id="UP000094068">
    <property type="component" value="Unassembled WGS sequence"/>
</dbReference>
<feature type="compositionally biased region" description="Low complexity" evidence="1">
    <location>
        <begin position="320"/>
        <end position="348"/>
    </location>
</feature>
<feature type="region of interest" description="Disordered" evidence="1">
    <location>
        <begin position="320"/>
        <end position="352"/>
    </location>
</feature>
<sequence>MTAIIGLLSFLGIGVGGFLSLKAIFKKQPKKKALIFTGASFVVMIGALALAPTSPRIDIADKSIETNDQGTAIIEGKTNDQSKITLDGEKIKTNNGEFSYEVTLKDDQPQKLTFVASIGDNDKAETIEVKPSKAFVAFLNEEKQDQDTLKKAETALVLAENKPTKKNYDEAATRITSLTKEKDDFTKRLEIVKENVPIYEAVELAETKQTKEQVDSATALVAKATLNKDSLLKRLTTVQQKITEKEKTEKQIASAREAVEKAEQEPTDDHYNQAIARIKELPNGNTELTNRANGVKQTLAAQKEEAKKVAEAQKKAAQEAQKAAAEQQQAQAAAATQTPETPAPNTQAVSQRVLVTPTGKKYHNRVCGNGTYNESTLEQALAAGLEPCSKCFG</sequence>
<evidence type="ECO:0000256" key="2">
    <source>
        <dbReference type="SAM" id="Phobius"/>
    </source>
</evidence>